<gene>
    <name evidence="6" type="ORF">RFI_14007</name>
</gene>
<evidence type="ECO:0000256" key="2">
    <source>
        <dbReference type="PROSITE-ProRule" id="PRU00176"/>
    </source>
</evidence>
<reference evidence="6 7" key="1">
    <citation type="journal article" date="2013" name="Curr. Biol.">
        <title>The Genome of the Foraminiferan Reticulomyxa filosa.</title>
        <authorList>
            <person name="Glockner G."/>
            <person name="Hulsmann N."/>
            <person name="Schleicher M."/>
            <person name="Noegel A.A."/>
            <person name="Eichinger L."/>
            <person name="Gallinger C."/>
            <person name="Pawlowski J."/>
            <person name="Sierra R."/>
            <person name="Euteneuer U."/>
            <person name="Pillet L."/>
            <person name="Moustafa A."/>
            <person name="Platzer M."/>
            <person name="Groth M."/>
            <person name="Szafranski K."/>
            <person name="Schliwa M."/>
        </authorList>
    </citation>
    <scope>NUCLEOTIDE SEQUENCE [LARGE SCALE GENOMIC DNA]</scope>
</reference>
<keyword evidence="4" id="KW-0812">Transmembrane</keyword>
<keyword evidence="4" id="KW-1133">Transmembrane helix</keyword>
<dbReference type="InterPro" id="IPR000504">
    <property type="entry name" value="RRM_dom"/>
</dbReference>
<evidence type="ECO:0000256" key="4">
    <source>
        <dbReference type="SAM" id="Phobius"/>
    </source>
</evidence>
<name>X6NAW4_RETFI</name>
<keyword evidence="7" id="KW-1185">Reference proteome</keyword>
<keyword evidence="4" id="KW-0472">Membrane</keyword>
<dbReference type="EMBL" id="ASPP01010135">
    <property type="protein sequence ID" value="ETO23181.1"/>
    <property type="molecule type" value="Genomic_DNA"/>
</dbReference>
<dbReference type="InterPro" id="IPR012677">
    <property type="entry name" value="Nucleotide-bd_a/b_plait_sf"/>
</dbReference>
<evidence type="ECO:0000256" key="3">
    <source>
        <dbReference type="SAM" id="MobiDB-lite"/>
    </source>
</evidence>
<comment type="caution">
    <text evidence="6">The sequence shown here is derived from an EMBL/GenBank/DDBJ whole genome shotgun (WGS) entry which is preliminary data.</text>
</comment>
<dbReference type="PROSITE" id="PS50102">
    <property type="entry name" value="RRM"/>
    <property type="match status" value="1"/>
</dbReference>
<dbReference type="SUPFAM" id="SSF54928">
    <property type="entry name" value="RNA-binding domain, RBD"/>
    <property type="match status" value="1"/>
</dbReference>
<organism evidence="6 7">
    <name type="scientific">Reticulomyxa filosa</name>
    <dbReference type="NCBI Taxonomy" id="46433"/>
    <lineage>
        <taxon>Eukaryota</taxon>
        <taxon>Sar</taxon>
        <taxon>Rhizaria</taxon>
        <taxon>Retaria</taxon>
        <taxon>Foraminifera</taxon>
        <taxon>Monothalamids</taxon>
        <taxon>Reticulomyxidae</taxon>
        <taxon>Reticulomyxa</taxon>
    </lineage>
</organism>
<keyword evidence="1 2" id="KW-0694">RNA-binding</keyword>
<evidence type="ECO:0000313" key="6">
    <source>
        <dbReference type="EMBL" id="ETO23181.1"/>
    </source>
</evidence>
<sequence>MESAYKSISDSINAYTEALNGNNQSVSQGEATDDKRLITNGTSLPTSYGAGRGTSQMSSETRFDPLKSYAEVLFFLFANAIALQQMQSLATKQALANAKQQTLLAQKLKQINTYTWPGNVATDPSTYNLMYPMGWLPDTDYSAYGLNNFFLNSEFYAQRKIYIIIASLVQLFVFCVALLCNYHTKGAGAASPSQSLVNHQAAMAINPALTMGLNPLVNPLAFANPFATALQSAFTGGVSDGKQHALFVFHLPEDIDDQGLLQLFAPYGAVRANVMRQDDGRTRGFGFVHFNNKQDASIAIEMMNGHQIGRKRLMVSFKKEKNEGASNQK</sequence>
<dbReference type="Proteomes" id="UP000023152">
    <property type="component" value="Unassembled WGS sequence"/>
</dbReference>
<dbReference type="PANTHER" id="PTHR48025:SF1">
    <property type="entry name" value="RRM DOMAIN-CONTAINING PROTEIN"/>
    <property type="match status" value="1"/>
</dbReference>
<protein>
    <recommendedName>
        <fullName evidence="5">RRM domain-containing protein</fullName>
    </recommendedName>
</protein>
<dbReference type="Gene3D" id="3.30.70.330">
    <property type="match status" value="1"/>
</dbReference>
<dbReference type="Pfam" id="PF00076">
    <property type="entry name" value="RRM_1"/>
    <property type="match status" value="1"/>
</dbReference>
<feature type="domain" description="RRM" evidence="5">
    <location>
        <begin position="244"/>
        <end position="320"/>
    </location>
</feature>
<dbReference type="InterPro" id="IPR050502">
    <property type="entry name" value="Euk_RNA-bind_prot"/>
</dbReference>
<evidence type="ECO:0000313" key="7">
    <source>
        <dbReference type="Proteomes" id="UP000023152"/>
    </source>
</evidence>
<evidence type="ECO:0000256" key="1">
    <source>
        <dbReference type="ARBA" id="ARBA00022884"/>
    </source>
</evidence>
<feature type="transmembrane region" description="Helical" evidence="4">
    <location>
        <begin position="161"/>
        <end position="179"/>
    </location>
</feature>
<evidence type="ECO:0000259" key="5">
    <source>
        <dbReference type="PROSITE" id="PS50102"/>
    </source>
</evidence>
<dbReference type="SMART" id="SM00360">
    <property type="entry name" value="RRM"/>
    <property type="match status" value="1"/>
</dbReference>
<proteinExistence type="predicted"/>
<accession>X6NAW4</accession>
<dbReference type="GO" id="GO:0003729">
    <property type="term" value="F:mRNA binding"/>
    <property type="evidence" value="ECO:0007669"/>
    <property type="project" value="TreeGrafter"/>
</dbReference>
<dbReference type="InterPro" id="IPR035979">
    <property type="entry name" value="RBD_domain_sf"/>
</dbReference>
<dbReference type="AlphaFoldDB" id="X6NAW4"/>
<dbReference type="OrthoDB" id="410044at2759"/>
<dbReference type="PANTHER" id="PTHR48025">
    <property type="entry name" value="OS02G0815200 PROTEIN"/>
    <property type="match status" value="1"/>
</dbReference>
<feature type="region of interest" description="Disordered" evidence="3">
    <location>
        <begin position="23"/>
        <end position="56"/>
    </location>
</feature>